<dbReference type="PROSITE" id="PS00107">
    <property type="entry name" value="PROTEIN_KINASE_ATP"/>
    <property type="match status" value="1"/>
</dbReference>
<dbReference type="SUPFAM" id="SSF56112">
    <property type="entry name" value="Protein kinase-like (PK-like)"/>
    <property type="match status" value="1"/>
</dbReference>
<feature type="binding site" evidence="8">
    <location>
        <position position="31"/>
    </location>
    <ligand>
        <name>ATP</name>
        <dbReference type="ChEBI" id="CHEBI:30616"/>
    </ligand>
</feature>
<evidence type="ECO:0000313" key="11">
    <source>
        <dbReference type="Proteomes" id="UP000288805"/>
    </source>
</evidence>
<dbReference type="Gene3D" id="1.10.510.10">
    <property type="entry name" value="Transferase(Phosphotransferase) domain 1"/>
    <property type="match status" value="2"/>
</dbReference>
<proteinExistence type="predicted"/>
<organism evidence="10 11">
    <name type="scientific">Vitis vinifera</name>
    <name type="common">Grape</name>
    <dbReference type="NCBI Taxonomy" id="29760"/>
    <lineage>
        <taxon>Eukaryota</taxon>
        <taxon>Viridiplantae</taxon>
        <taxon>Streptophyta</taxon>
        <taxon>Embryophyta</taxon>
        <taxon>Tracheophyta</taxon>
        <taxon>Spermatophyta</taxon>
        <taxon>Magnoliopsida</taxon>
        <taxon>eudicotyledons</taxon>
        <taxon>Gunneridae</taxon>
        <taxon>Pentapetalae</taxon>
        <taxon>rosids</taxon>
        <taxon>Vitales</taxon>
        <taxon>Vitaceae</taxon>
        <taxon>Viteae</taxon>
        <taxon>Vitis</taxon>
    </lineage>
</organism>
<protein>
    <submittedName>
        <fullName evidence="10">Rust resistance kinase Lr10</fullName>
    </submittedName>
</protein>
<evidence type="ECO:0000256" key="3">
    <source>
        <dbReference type="ARBA" id="ARBA00022692"/>
    </source>
</evidence>
<dbReference type="Proteomes" id="UP000288805">
    <property type="component" value="Unassembled WGS sequence"/>
</dbReference>
<dbReference type="GO" id="GO:0005524">
    <property type="term" value="F:ATP binding"/>
    <property type="evidence" value="ECO:0007669"/>
    <property type="project" value="UniProtKB-UniRule"/>
</dbReference>
<keyword evidence="2" id="KW-0723">Serine/threonine-protein kinase</keyword>
<gene>
    <name evidence="10" type="primary">LRK10_135</name>
    <name evidence="10" type="ORF">CK203_054541</name>
</gene>
<reference evidence="10 11" key="1">
    <citation type="journal article" date="2018" name="PLoS Genet.">
        <title>Population sequencing reveals clonal diversity and ancestral inbreeding in the grapevine cultivar Chardonnay.</title>
        <authorList>
            <person name="Roach M.J."/>
            <person name="Johnson D.L."/>
            <person name="Bohlmann J."/>
            <person name="van Vuuren H.J."/>
            <person name="Jones S.J."/>
            <person name="Pretorius I.S."/>
            <person name="Schmidt S.A."/>
            <person name="Borneman A.R."/>
        </authorList>
    </citation>
    <scope>NUCLEOTIDE SEQUENCE [LARGE SCALE GENOMIC DNA]</scope>
    <source>
        <strain evidence="11">cv. Chardonnay</strain>
        <tissue evidence="10">Leaf</tissue>
    </source>
</reference>
<evidence type="ECO:0000256" key="7">
    <source>
        <dbReference type="ARBA" id="ARBA00023180"/>
    </source>
</evidence>
<keyword evidence="3" id="KW-0812">Transmembrane</keyword>
<comment type="caution">
    <text evidence="10">The sequence shown here is derived from an EMBL/GenBank/DDBJ whole genome shotgun (WGS) entry which is preliminary data.</text>
</comment>
<dbReference type="PANTHER" id="PTHR27009">
    <property type="entry name" value="RUST RESISTANCE KINASE LR10-RELATED"/>
    <property type="match status" value="1"/>
</dbReference>
<evidence type="ECO:0000256" key="5">
    <source>
        <dbReference type="ARBA" id="ARBA00022989"/>
    </source>
</evidence>
<feature type="domain" description="Protein kinase" evidence="9">
    <location>
        <begin position="3"/>
        <end position="272"/>
    </location>
</feature>
<keyword evidence="8" id="KW-0067">ATP-binding</keyword>
<evidence type="ECO:0000259" key="9">
    <source>
        <dbReference type="PROSITE" id="PS50011"/>
    </source>
</evidence>
<sequence length="272" mass="30546">MTNSFKDKLGQGGFGSVYKGKLKSGRVVAVKVLVMSKADGQDFINEVATIGRIHHINVVKLVGFCIEGSKWALIYDFMPNGSLDKFIFPKHENNTPLSWERLYKIALGVGHGIEYLHQARGTMGYIAPELFYKNIGCISNKADVYSFGMLLMEMVGKRKNLNALADHSSQIYFPSWIYDKFYQGEDIEMEDATDSEKISVKKMVIVALWCIQMKPTDRPSMSKALKMLEGEIELLQMPPKPALYYDELKVEDQVSNQVGVPVSSLNAMDQAP</sequence>
<keyword evidence="10" id="KW-0418">Kinase</keyword>
<dbReference type="InterPro" id="IPR011009">
    <property type="entry name" value="Kinase-like_dom_sf"/>
</dbReference>
<dbReference type="GO" id="GO:0004674">
    <property type="term" value="F:protein serine/threonine kinase activity"/>
    <property type="evidence" value="ECO:0007669"/>
    <property type="project" value="UniProtKB-KW"/>
</dbReference>
<evidence type="ECO:0000256" key="6">
    <source>
        <dbReference type="ARBA" id="ARBA00023136"/>
    </source>
</evidence>
<dbReference type="InterPro" id="IPR001245">
    <property type="entry name" value="Ser-Thr/Tyr_kinase_cat_dom"/>
</dbReference>
<dbReference type="Pfam" id="PF07714">
    <property type="entry name" value="PK_Tyr_Ser-Thr"/>
    <property type="match status" value="1"/>
</dbReference>
<dbReference type="PROSITE" id="PS50011">
    <property type="entry name" value="PROTEIN_KINASE_DOM"/>
    <property type="match status" value="1"/>
</dbReference>
<dbReference type="InterPro" id="IPR000719">
    <property type="entry name" value="Prot_kinase_dom"/>
</dbReference>
<comment type="subcellular location">
    <subcellularLocation>
        <location evidence="1">Membrane</location>
        <topology evidence="1">Single-pass type I membrane protein</topology>
    </subcellularLocation>
</comment>
<dbReference type="Gene3D" id="3.30.200.20">
    <property type="entry name" value="Phosphorylase Kinase, domain 1"/>
    <property type="match status" value="1"/>
</dbReference>
<keyword evidence="7" id="KW-0325">Glycoprotein</keyword>
<evidence type="ECO:0000313" key="10">
    <source>
        <dbReference type="EMBL" id="RVW74471.1"/>
    </source>
</evidence>
<dbReference type="InterPro" id="IPR045874">
    <property type="entry name" value="LRK10/LRL21-25-like"/>
</dbReference>
<evidence type="ECO:0000256" key="8">
    <source>
        <dbReference type="PROSITE-ProRule" id="PRU10141"/>
    </source>
</evidence>
<dbReference type="PIRSF" id="PIRSF000654">
    <property type="entry name" value="Integrin-linked_kinase"/>
    <property type="match status" value="1"/>
</dbReference>
<name>A0A438GQI7_VITVI</name>
<keyword evidence="5" id="KW-1133">Transmembrane helix</keyword>
<dbReference type="EMBL" id="QGNW01000369">
    <property type="protein sequence ID" value="RVW74471.1"/>
    <property type="molecule type" value="Genomic_DNA"/>
</dbReference>
<keyword evidence="8" id="KW-0547">Nucleotide-binding</keyword>
<keyword evidence="10" id="KW-0808">Transferase</keyword>
<keyword evidence="4" id="KW-0732">Signal</keyword>
<evidence type="ECO:0000256" key="2">
    <source>
        <dbReference type="ARBA" id="ARBA00022527"/>
    </source>
</evidence>
<evidence type="ECO:0000256" key="1">
    <source>
        <dbReference type="ARBA" id="ARBA00004479"/>
    </source>
</evidence>
<dbReference type="AlphaFoldDB" id="A0A438GQI7"/>
<dbReference type="InterPro" id="IPR017441">
    <property type="entry name" value="Protein_kinase_ATP_BS"/>
</dbReference>
<evidence type="ECO:0000256" key="4">
    <source>
        <dbReference type="ARBA" id="ARBA00022729"/>
    </source>
</evidence>
<dbReference type="Pfam" id="PF00069">
    <property type="entry name" value="Pkinase"/>
    <property type="match status" value="1"/>
</dbReference>
<keyword evidence="6" id="KW-0472">Membrane</keyword>
<dbReference type="GO" id="GO:0016020">
    <property type="term" value="C:membrane"/>
    <property type="evidence" value="ECO:0007669"/>
    <property type="project" value="UniProtKB-SubCell"/>
</dbReference>
<accession>A0A438GQI7</accession>